<sequence>MENENLALILFLISILAFMLAIVLIVPSVLEERKLKRKNFETGRNWHLPFHRFKRNVKKWWLAFRSPDGKKIFLSTSVLL</sequence>
<evidence type="ECO:0000313" key="2">
    <source>
        <dbReference type="EMBL" id="GGD53319.1"/>
    </source>
</evidence>
<organism evidence="2 3">
    <name type="scientific">Muriicola marianensis</name>
    <dbReference type="NCBI Taxonomy" id="1324801"/>
    <lineage>
        <taxon>Bacteria</taxon>
        <taxon>Pseudomonadati</taxon>
        <taxon>Bacteroidota</taxon>
        <taxon>Flavobacteriia</taxon>
        <taxon>Flavobacteriales</taxon>
        <taxon>Flavobacteriaceae</taxon>
        <taxon>Muriicola</taxon>
    </lineage>
</organism>
<dbReference type="RefSeq" id="WP_188370531.1">
    <property type="nucleotide sequence ID" value="NZ_BMFH01000001.1"/>
</dbReference>
<evidence type="ECO:0000256" key="1">
    <source>
        <dbReference type="SAM" id="Phobius"/>
    </source>
</evidence>
<accession>A0ABQ1R364</accession>
<proteinExistence type="predicted"/>
<keyword evidence="1" id="KW-1133">Transmembrane helix</keyword>
<name>A0ABQ1R364_9FLAO</name>
<reference evidence="3" key="1">
    <citation type="journal article" date="2019" name="Int. J. Syst. Evol. Microbiol.">
        <title>The Global Catalogue of Microorganisms (GCM) 10K type strain sequencing project: providing services to taxonomists for standard genome sequencing and annotation.</title>
        <authorList>
            <consortium name="The Broad Institute Genomics Platform"/>
            <consortium name="The Broad Institute Genome Sequencing Center for Infectious Disease"/>
            <person name="Wu L."/>
            <person name="Ma J."/>
        </authorList>
    </citation>
    <scope>NUCLEOTIDE SEQUENCE [LARGE SCALE GENOMIC DNA]</scope>
    <source>
        <strain evidence="3">CGMCC 1.12606</strain>
    </source>
</reference>
<dbReference type="EMBL" id="BMFH01000001">
    <property type="protein sequence ID" value="GGD53319.1"/>
    <property type="molecule type" value="Genomic_DNA"/>
</dbReference>
<comment type="caution">
    <text evidence="2">The sequence shown here is derived from an EMBL/GenBank/DDBJ whole genome shotgun (WGS) entry which is preliminary data.</text>
</comment>
<dbReference type="Proteomes" id="UP000625780">
    <property type="component" value="Unassembled WGS sequence"/>
</dbReference>
<keyword evidence="1" id="KW-0472">Membrane</keyword>
<protein>
    <submittedName>
        <fullName evidence="2">Uncharacterized protein</fullName>
    </submittedName>
</protein>
<gene>
    <name evidence="2" type="ORF">GCM10011361_20000</name>
</gene>
<evidence type="ECO:0000313" key="3">
    <source>
        <dbReference type="Proteomes" id="UP000625780"/>
    </source>
</evidence>
<keyword evidence="1" id="KW-0812">Transmembrane</keyword>
<keyword evidence="3" id="KW-1185">Reference proteome</keyword>
<feature type="transmembrane region" description="Helical" evidence="1">
    <location>
        <begin position="6"/>
        <end position="30"/>
    </location>
</feature>